<dbReference type="InterPro" id="IPR002110">
    <property type="entry name" value="Ankyrin_rpt"/>
</dbReference>
<keyword evidence="2 3" id="KW-0040">ANK repeat</keyword>
<dbReference type="EMBL" id="HBGU01057237">
    <property type="protein sequence ID" value="CAD9508538.1"/>
    <property type="molecule type" value="Transcribed_RNA"/>
</dbReference>
<protein>
    <recommendedName>
        <fullName evidence="7">Ankyrin repeat domain-containing protein</fullName>
    </recommendedName>
</protein>
<reference evidence="6" key="1">
    <citation type="submission" date="2021-01" db="EMBL/GenBank/DDBJ databases">
        <authorList>
            <person name="Corre E."/>
            <person name="Pelletier E."/>
            <person name="Niang G."/>
            <person name="Scheremetjew M."/>
            <person name="Finn R."/>
            <person name="Kale V."/>
            <person name="Holt S."/>
            <person name="Cochrane G."/>
            <person name="Meng A."/>
            <person name="Brown T."/>
            <person name="Cohen L."/>
        </authorList>
    </citation>
    <scope>NUCLEOTIDE SEQUENCE</scope>
    <source>
        <strain evidence="6">UTEX LB 985</strain>
    </source>
</reference>
<dbReference type="Pfam" id="PF12796">
    <property type="entry name" value="Ank_2"/>
    <property type="match status" value="1"/>
</dbReference>
<evidence type="ECO:0000256" key="1">
    <source>
        <dbReference type="ARBA" id="ARBA00022737"/>
    </source>
</evidence>
<evidence type="ECO:0000313" key="6">
    <source>
        <dbReference type="EMBL" id="CAD9508538.1"/>
    </source>
</evidence>
<feature type="repeat" description="ANK" evidence="3">
    <location>
        <begin position="70"/>
        <end position="102"/>
    </location>
</feature>
<dbReference type="PANTHER" id="PTHR24171">
    <property type="entry name" value="ANKYRIN REPEAT DOMAIN-CONTAINING PROTEIN 39-RELATED"/>
    <property type="match status" value="1"/>
</dbReference>
<evidence type="ECO:0000256" key="3">
    <source>
        <dbReference type="PROSITE-ProRule" id="PRU00023"/>
    </source>
</evidence>
<evidence type="ECO:0008006" key="7">
    <source>
        <dbReference type="Google" id="ProtNLM"/>
    </source>
</evidence>
<dbReference type="AlphaFoldDB" id="A0A7S2I468"/>
<dbReference type="PANTHER" id="PTHR24171:SF9">
    <property type="entry name" value="ANKYRIN REPEAT DOMAIN-CONTAINING PROTEIN 39"/>
    <property type="match status" value="1"/>
</dbReference>
<dbReference type="SUPFAM" id="SSF48403">
    <property type="entry name" value="Ankyrin repeat"/>
    <property type="match status" value="1"/>
</dbReference>
<organism evidence="6">
    <name type="scientific">Haptolina brevifila</name>
    <dbReference type="NCBI Taxonomy" id="156173"/>
    <lineage>
        <taxon>Eukaryota</taxon>
        <taxon>Haptista</taxon>
        <taxon>Haptophyta</taxon>
        <taxon>Prymnesiophyceae</taxon>
        <taxon>Prymnesiales</taxon>
        <taxon>Prymnesiaceae</taxon>
        <taxon>Haptolina</taxon>
    </lineage>
</organism>
<accession>A0A7S2I468</accession>
<keyword evidence="5" id="KW-0472">Membrane</keyword>
<dbReference type="PROSITE" id="PS50297">
    <property type="entry name" value="ANK_REP_REGION"/>
    <property type="match status" value="2"/>
</dbReference>
<evidence type="ECO:0000256" key="2">
    <source>
        <dbReference type="ARBA" id="ARBA00023043"/>
    </source>
</evidence>
<feature type="region of interest" description="Disordered" evidence="4">
    <location>
        <begin position="239"/>
        <end position="258"/>
    </location>
</feature>
<keyword evidence="1" id="KW-0677">Repeat</keyword>
<feature type="region of interest" description="Disordered" evidence="4">
    <location>
        <begin position="117"/>
        <end position="136"/>
    </location>
</feature>
<evidence type="ECO:0000256" key="4">
    <source>
        <dbReference type="SAM" id="MobiDB-lite"/>
    </source>
</evidence>
<feature type="transmembrane region" description="Helical" evidence="5">
    <location>
        <begin position="214"/>
        <end position="231"/>
    </location>
</feature>
<dbReference type="SMART" id="SM00248">
    <property type="entry name" value="ANK"/>
    <property type="match status" value="3"/>
</dbReference>
<dbReference type="Gene3D" id="1.25.40.20">
    <property type="entry name" value="Ankyrin repeat-containing domain"/>
    <property type="match status" value="1"/>
</dbReference>
<feature type="compositionally biased region" description="Polar residues" evidence="4">
    <location>
        <begin position="249"/>
        <end position="258"/>
    </location>
</feature>
<keyword evidence="5" id="KW-1133">Transmembrane helix</keyword>
<dbReference type="PROSITE" id="PS50088">
    <property type="entry name" value="ANK_REPEAT"/>
    <property type="match status" value="2"/>
</dbReference>
<proteinExistence type="predicted"/>
<dbReference type="InterPro" id="IPR036770">
    <property type="entry name" value="Ankyrin_rpt-contain_sf"/>
</dbReference>
<evidence type="ECO:0000256" key="5">
    <source>
        <dbReference type="SAM" id="Phobius"/>
    </source>
</evidence>
<keyword evidence="5" id="KW-0812">Transmembrane</keyword>
<name>A0A7S2I468_9EUKA</name>
<gene>
    <name evidence="6" type="ORF">CBRE1094_LOCUS31132</name>
</gene>
<feature type="repeat" description="ANK" evidence="3">
    <location>
        <begin position="37"/>
        <end position="69"/>
    </location>
</feature>
<sequence>MSDPAKALWSALLNNKNEELSHILQDGADPNMKGGEYEAPPIHFAAEEGNLVALGMLLTAGADVDAIDRSGATALHAAVRYNRVDIARQLVVAGADISIADVNGWVAMDYGRATGYNTQDTSPDASPGASPDASPMAAYQNPDLSSIFEEAQTPEGLRRLSKAARKSMRRAGYTRPLSARKVSLGTRGISSSALSSSEQSPGANTLMRSSIIDVSYLTVMAIVLALLWRAFRRSDRRRKHGSSLLPEISPSSQQRKDS</sequence>